<evidence type="ECO:0000313" key="2">
    <source>
        <dbReference type="EMBL" id="MPC21920.1"/>
    </source>
</evidence>
<name>A0A5B7DKB9_PORTR</name>
<evidence type="ECO:0000313" key="3">
    <source>
        <dbReference type="Proteomes" id="UP000324222"/>
    </source>
</evidence>
<keyword evidence="3" id="KW-1185">Reference proteome</keyword>
<dbReference type="EMBL" id="VSRR010001031">
    <property type="protein sequence ID" value="MPC21920.1"/>
    <property type="molecule type" value="Genomic_DNA"/>
</dbReference>
<evidence type="ECO:0000256" key="1">
    <source>
        <dbReference type="SAM" id="Phobius"/>
    </source>
</evidence>
<reference evidence="2 3" key="1">
    <citation type="submission" date="2019-05" db="EMBL/GenBank/DDBJ databases">
        <title>Another draft genome of Portunus trituberculatus and its Hox gene families provides insights of decapod evolution.</title>
        <authorList>
            <person name="Jeong J.-H."/>
            <person name="Song I."/>
            <person name="Kim S."/>
            <person name="Choi T."/>
            <person name="Kim D."/>
            <person name="Ryu S."/>
            <person name="Kim W."/>
        </authorList>
    </citation>
    <scope>NUCLEOTIDE SEQUENCE [LARGE SCALE GENOMIC DNA]</scope>
    <source>
        <tissue evidence="2">Muscle</tissue>
    </source>
</reference>
<feature type="transmembrane region" description="Helical" evidence="1">
    <location>
        <begin position="27"/>
        <end position="52"/>
    </location>
</feature>
<gene>
    <name evidence="2" type="ORF">E2C01_014923</name>
</gene>
<proteinExistence type="predicted"/>
<evidence type="ECO:0008006" key="4">
    <source>
        <dbReference type="Google" id="ProtNLM"/>
    </source>
</evidence>
<protein>
    <recommendedName>
        <fullName evidence="4">Transmembrane protein</fullName>
    </recommendedName>
</protein>
<keyword evidence="1" id="KW-0812">Transmembrane</keyword>
<keyword evidence="1" id="KW-0472">Membrane</keyword>
<keyword evidence="1" id="KW-1133">Transmembrane helix</keyword>
<feature type="transmembrane region" description="Helical" evidence="1">
    <location>
        <begin position="59"/>
        <end position="78"/>
    </location>
</feature>
<dbReference type="AlphaFoldDB" id="A0A5B7DKB9"/>
<dbReference type="Proteomes" id="UP000324222">
    <property type="component" value="Unassembled WGS sequence"/>
</dbReference>
<comment type="caution">
    <text evidence="2">The sequence shown here is derived from an EMBL/GenBank/DDBJ whole genome shotgun (WGS) entry which is preliminary data.</text>
</comment>
<organism evidence="2 3">
    <name type="scientific">Portunus trituberculatus</name>
    <name type="common">Swimming crab</name>
    <name type="synonym">Neptunus trituberculatus</name>
    <dbReference type="NCBI Taxonomy" id="210409"/>
    <lineage>
        <taxon>Eukaryota</taxon>
        <taxon>Metazoa</taxon>
        <taxon>Ecdysozoa</taxon>
        <taxon>Arthropoda</taxon>
        <taxon>Crustacea</taxon>
        <taxon>Multicrustacea</taxon>
        <taxon>Malacostraca</taxon>
        <taxon>Eumalacostraca</taxon>
        <taxon>Eucarida</taxon>
        <taxon>Decapoda</taxon>
        <taxon>Pleocyemata</taxon>
        <taxon>Brachyura</taxon>
        <taxon>Eubrachyura</taxon>
        <taxon>Portunoidea</taxon>
        <taxon>Portunidae</taxon>
        <taxon>Portuninae</taxon>
        <taxon>Portunus</taxon>
    </lineage>
</organism>
<accession>A0A5B7DKB9</accession>
<sequence length="81" mass="8455">MTLFIVNIRKVGVRPSFSTGHNGGDKAVWSGAPGVEVVVVVMMVVVVVVVVVMVMARSVYVVACGVGLWRVVMAVVLAEAG</sequence>